<gene>
    <name evidence="3" type="ORF">GOQ27_01895</name>
</gene>
<keyword evidence="4" id="KW-1185">Reference proteome</keyword>
<feature type="domain" description="SPOR" evidence="2">
    <location>
        <begin position="85"/>
        <end position="148"/>
    </location>
</feature>
<evidence type="ECO:0000313" key="3">
    <source>
        <dbReference type="EMBL" id="MBS4537194.1"/>
    </source>
</evidence>
<evidence type="ECO:0000313" key="4">
    <source>
        <dbReference type="Proteomes" id="UP000724672"/>
    </source>
</evidence>
<accession>A0A942UQ23</accession>
<keyword evidence="1" id="KW-0472">Membrane</keyword>
<dbReference type="GO" id="GO:0042834">
    <property type="term" value="F:peptidoglycan binding"/>
    <property type="evidence" value="ECO:0007669"/>
    <property type="project" value="InterPro"/>
</dbReference>
<dbReference type="InterPro" id="IPR007730">
    <property type="entry name" value="SPOR-like_dom"/>
</dbReference>
<dbReference type="Pfam" id="PF05036">
    <property type="entry name" value="SPOR"/>
    <property type="match status" value="1"/>
</dbReference>
<dbReference type="RefSeq" id="WP_203365124.1">
    <property type="nucleotide sequence ID" value="NZ_WSFT01000013.1"/>
</dbReference>
<sequence length="273" mass="31566">MGRYKRKYRKRQTSKDKLVFIVLFGIISPIVSIILGFFLVKYMIYPKFISDNNNSVTNNSVLEQEGTEDTNSSNNQVNINNLNIFSVQTGSFSDLDNAKSLVKSLNNKNIPGYIVKLDNYKVLSGTFLNQIDAEEYKQFLNQNIEEIFINENIIEGKSLINEEVEKEAVKKISELIDAYSKSYINETTLWKEALISKDQSKVKEMISKNNKLLADIHKEIESKNELISNLNIILDSRMKIQEELNKENLIAYYSDYNKTLIEYINIIRKDEGD</sequence>
<dbReference type="EMBL" id="WSFT01000013">
    <property type="protein sequence ID" value="MBS4537194.1"/>
    <property type="molecule type" value="Genomic_DNA"/>
</dbReference>
<proteinExistence type="predicted"/>
<reference evidence="3" key="1">
    <citation type="submission" date="2019-12" db="EMBL/GenBank/DDBJ databases">
        <title>Clostridiaceae gen. nov. sp. nov., isolated from sediment in Xinjiang, China.</title>
        <authorList>
            <person name="Zhang R."/>
        </authorList>
    </citation>
    <scope>NUCLEOTIDE SEQUENCE</scope>
    <source>
        <strain evidence="3">D2Q-11</strain>
    </source>
</reference>
<keyword evidence="1" id="KW-0812">Transmembrane</keyword>
<dbReference type="InterPro" id="IPR036680">
    <property type="entry name" value="SPOR-like_sf"/>
</dbReference>
<protein>
    <submittedName>
        <fullName evidence="3">SPOR domain-containing protein</fullName>
    </submittedName>
</protein>
<feature type="transmembrane region" description="Helical" evidence="1">
    <location>
        <begin position="20"/>
        <end position="45"/>
    </location>
</feature>
<dbReference type="Proteomes" id="UP000724672">
    <property type="component" value="Unassembled WGS sequence"/>
</dbReference>
<name>A0A942UQ23_9FIRM</name>
<dbReference type="SUPFAM" id="SSF110997">
    <property type="entry name" value="Sporulation related repeat"/>
    <property type="match status" value="1"/>
</dbReference>
<evidence type="ECO:0000259" key="2">
    <source>
        <dbReference type="Pfam" id="PF05036"/>
    </source>
</evidence>
<evidence type="ECO:0000256" key="1">
    <source>
        <dbReference type="SAM" id="Phobius"/>
    </source>
</evidence>
<organism evidence="3 4">
    <name type="scientific">Anaeromonas frigoriresistens</name>
    <dbReference type="NCBI Taxonomy" id="2683708"/>
    <lineage>
        <taxon>Bacteria</taxon>
        <taxon>Bacillati</taxon>
        <taxon>Bacillota</taxon>
        <taxon>Tissierellia</taxon>
        <taxon>Tissierellales</taxon>
        <taxon>Thermohalobacteraceae</taxon>
        <taxon>Anaeromonas</taxon>
    </lineage>
</organism>
<dbReference type="AlphaFoldDB" id="A0A942UQ23"/>
<keyword evidence="1" id="KW-1133">Transmembrane helix</keyword>
<dbReference type="Gene3D" id="3.30.70.1070">
    <property type="entry name" value="Sporulation related repeat"/>
    <property type="match status" value="1"/>
</dbReference>
<comment type="caution">
    <text evidence="3">The sequence shown here is derived from an EMBL/GenBank/DDBJ whole genome shotgun (WGS) entry which is preliminary data.</text>
</comment>